<evidence type="ECO:0000256" key="1">
    <source>
        <dbReference type="ARBA" id="ARBA00022723"/>
    </source>
</evidence>
<dbReference type="CDD" id="cd20071">
    <property type="entry name" value="SET_SMYD"/>
    <property type="match status" value="1"/>
</dbReference>
<dbReference type="PANTHER" id="PTHR12197">
    <property type="entry name" value="HISTONE-LYSINE N-METHYLTRANSFERASE SMYD"/>
    <property type="match status" value="1"/>
</dbReference>
<feature type="domain" description="SET" evidence="5">
    <location>
        <begin position="28"/>
        <end position="287"/>
    </location>
</feature>
<keyword evidence="2 4" id="KW-0863">Zinc-finger</keyword>
<dbReference type="SMART" id="SM00317">
    <property type="entry name" value="SET"/>
    <property type="match status" value="1"/>
</dbReference>
<proteinExistence type="predicted"/>
<evidence type="ECO:0000259" key="6">
    <source>
        <dbReference type="PROSITE" id="PS50865"/>
    </source>
</evidence>
<evidence type="ECO:0000256" key="4">
    <source>
        <dbReference type="PROSITE-ProRule" id="PRU00134"/>
    </source>
</evidence>
<evidence type="ECO:0000313" key="7">
    <source>
        <dbReference type="EMBL" id="POS77476.1"/>
    </source>
</evidence>
<keyword evidence="1" id="KW-0479">Metal-binding</keyword>
<keyword evidence="8" id="KW-1185">Reference proteome</keyword>
<name>A0A2P5I4P4_DIAHE</name>
<dbReference type="InParanoid" id="A0A2P5I4P4"/>
<dbReference type="InterPro" id="IPR046341">
    <property type="entry name" value="SET_dom_sf"/>
</dbReference>
<reference evidence="7" key="1">
    <citation type="submission" date="2017-09" db="EMBL/GenBank/DDBJ databases">
        <title>Polyketide synthases of a Diaporthe helianthi virulent isolate.</title>
        <authorList>
            <person name="Baroncelli R."/>
        </authorList>
    </citation>
    <scope>NUCLEOTIDE SEQUENCE [LARGE SCALE GENOMIC DNA]</scope>
    <source>
        <strain evidence="7">7/96</strain>
    </source>
</reference>
<dbReference type="Proteomes" id="UP000094444">
    <property type="component" value="Unassembled WGS sequence"/>
</dbReference>
<dbReference type="InterPro" id="IPR002893">
    <property type="entry name" value="Znf_MYND"/>
</dbReference>
<gene>
    <name evidence="7" type="ORF">DHEL01_v204134</name>
</gene>
<comment type="caution">
    <text evidence="7">The sequence shown here is derived from an EMBL/GenBank/DDBJ whole genome shotgun (WGS) entry which is preliminary data.</text>
</comment>
<organism evidence="7 8">
    <name type="scientific">Diaporthe helianthi</name>
    <dbReference type="NCBI Taxonomy" id="158607"/>
    <lineage>
        <taxon>Eukaryota</taxon>
        <taxon>Fungi</taxon>
        <taxon>Dikarya</taxon>
        <taxon>Ascomycota</taxon>
        <taxon>Pezizomycotina</taxon>
        <taxon>Sordariomycetes</taxon>
        <taxon>Sordariomycetidae</taxon>
        <taxon>Diaporthales</taxon>
        <taxon>Diaporthaceae</taxon>
        <taxon>Diaporthe</taxon>
    </lineage>
</organism>
<dbReference type="SUPFAM" id="SSF82199">
    <property type="entry name" value="SET domain"/>
    <property type="match status" value="1"/>
</dbReference>
<dbReference type="Pfam" id="PF00856">
    <property type="entry name" value="SET"/>
    <property type="match status" value="1"/>
</dbReference>
<protein>
    <submittedName>
        <fullName evidence="7">Uncharacterized protein</fullName>
    </submittedName>
</protein>
<dbReference type="GO" id="GO:0005634">
    <property type="term" value="C:nucleus"/>
    <property type="evidence" value="ECO:0007669"/>
    <property type="project" value="TreeGrafter"/>
</dbReference>
<evidence type="ECO:0000259" key="5">
    <source>
        <dbReference type="PROSITE" id="PS50280"/>
    </source>
</evidence>
<dbReference type="STRING" id="158607.A0A2P5I4P4"/>
<dbReference type="Gene3D" id="1.10.220.160">
    <property type="match status" value="1"/>
</dbReference>
<dbReference type="InterPro" id="IPR050869">
    <property type="entry name" value="H3K4_H4K5_MeTrfase"/>
</dbReference>
<dbReference type="AlphaFoldDB" id="A0A2P5I4P4"/>
<keyword evidence="3" id="KW-0862">Zinc</keyword>
<dbReference type="Gene3D" id="6.10.140.2220">
    <property type="match status" value="1"/>
</dbReference>
<dbReference type="GO" id="GO:0008270">
    <property type="term" value="F:zinc ion binding"/>
    <property type="evidence" value="ECO:0007669"/>
    <property type="project" value="UniProtKB-KW"/>
</dbReference>
<dbReference type="PROSITE" id="PS50865">
    <property type="entry name" value="ZF_MYND_2"/>
    <property type="match status" value="1"/>
</dbReference>
<evidence type="ECO:0000256" key="3">
    <source>
        <dbReference type="ARBA" id="ARBA00022833"/>
    </source>
</evidence>
<dbReference type="Pfam" id="PF01753">
    <property type="entry name" value="zf-MYND"/>
    <property type="match status" value="1"/>
</dbReference>
<feature type="domain" description="MYND-type" evidence="6">
    <location>
        <begin position="74"/>
        <end position="133"/>
    </location>
</feature>
<dbReference type="PANTHER" id="PTHR12197:SF251">
    <property type="entry name" value="EG:BACR7C10.4 PROTEIN"/>
    <property type="match status" value="1"/>
</dbReference>
<dbReference type="PROSITE" id="PS50280">
    <property type="entry name" value="SET"/>
    <property type="match status" value="1"/>
</dbReference>
<sequence>MAASHEKPIHQQPKLCEHILSQASTSGVVLRIGASSIPQAGSGLFALSDIPAGSEIFHSIPLITAAESAHEGTCDFCFYNSGSSINRDGRFYSSNTDDDARPAVTCCGACKVARYCSKECQTKAWKSYHKFECKILRDSPPITSLVQALCRLLIWIKRGTLLEDDMRVIVALETKFEAHLERTRQLAGDDGPEIDKSLEVSQNLHSVIKPGISLGLCRQLYCMLSINGLAIRPPELEVAHGTCLDLVVSLINHCCDENAHIFFEGRELRCRAVKNIAAGTEITVCYPDGRQDVLNRRSVLKDQFFFTCDCSKCKSDMAEHVAAAVKRQNNLEVLTKGQDDLIQLENKHVWAFNGSARNIKTVMEYQTGLLDIEEKVYQGGNWPDHIEPMPSALRALGDMYLELKYVVGLEFALKGTFYSRTQNGTRWVLDLMKLVKYIIYILQERDDALNWTGAAPPQLLGHGRTLFTTARGYLVAVCLSSKFTFGLDTKYVQAVYHWAGDLIEMPGHPSIDTKAFREHFKSSQDRLLTWAKMKTGRGLELPSEQVMAEFRQEIAAFNTAG</sequence>
<dbReference type="EMBL" id="MAVT02000266">
    <property type="protein sequence ID" value="POS77476.1"/>
    <property type="molecule type" value="Genomic_DNA"/>
</dbReference>
<dbReference type="Gene3D" id="2.170.270.10">
    <property type="entry name" value="SET domain"/>
    <property type="match status" value="1"/>
</dbReference>
<dbReference type="OrthoDB" id="5945798at2759"/>
<dbReference type="InterPro" id="IPR001214">
    <property type="entry name" value="SET_dom"/>
</dbReference>
<accession>A0A2P5I4P4</accession>
<dbReference type="SUPFAM" id="SSF144232">
    <property type="entry name" value="HIT/MYND zinc finger-like"/>
    <property type="match status" value="1"/>
</dbReference>
<evidence type="ECO:0000256" key="2">
    <source>
        <dbReference type="ARBA" id="ARBA00022771"/>
    </source>
</evidence>
<evidence type="ECO:0000313" key="8">
    <source>
        <dbReference type="Proteomes" id="UP000094444"/>
    </source>
</evidence>